<feature type="transmembrane region" description="Helical" evidence="4">
    <location>
        <begin position="256"/>
        <end position="279"/>
    </location>
</feature>
<evidence type="ECO:0000256" key="1">
    <source>
        <dbReference type="ARBA" id="ARBA00022630"/>
    </source>
</evidence>
<dbReference type="PANTHER" id="PTHR43004:SF5">
    <property type="entry name" value="FAD-BINDING DOMAIN-CONTAINING PROTEIN"/>
    <property type="match status" value="1"/>
</dbReference>
<dbReference type="InterPro" id="IPR038220">
    <property type="entry name" value="PHOX_C_sf"/>
</dbReference>
<keyword evidence="4" id="KW-0812">Transmembrane</keyword>
<keyword evidence="4" id="KW-0472">Membrane</keyword>
<dbReference type="EMBL" id="SEKV01000239">
    <property type="protein sequence ID" value="TFY60759.1"/>
    <property type="molecule type" value="Genomic_DNA"/>
</dbReference>
<dbReference type="PANTHER" id="PTHR43004">
    <property type="entry name" value="TRK SYSTEM POTASSIUM UPTAKE PROTEIN"/>
    <property type="match status" value="1"/>
</dbReference>
<dbReference type="InterPro" id="IPR002938">
    <property type="entry name" value="FAD-bd"/>
</dbReference>
<evidence type="ECO:0000259" key="5">
    <source>
        <dbReference type="Pfam" id="PF01494"/>
    </source>
</evidence>
<protein>
    <recommendedName>
        <fullName evidence="5">FAD-binding domain-containing protein</fullName>
    </recommendedName>
</protein>
<feature type="domain" description="FAD-binding" evidence="5">
    <location>
        <begin position="20"/>
        <end position="159"/>
    </location>
</feature>
<dbReference type="SUPFAM" id="SSF51905">
    <property type="entry name" value="FAD/NAD(P)-binding domain"/>
    <property type="match status" value="1"/>
</dbReference>
<keyword evidence="4" id="KW-1133">Transmembrane helix</keyword>
<dbReference type="InterPro" id="IPR050641">
    <property type="entry name" value="RIFMO-like"/>
</dbReference>
<dbReference type="SUPFAM" id="SSF54373">
    <property type="entry name" value="FAD-linked reductases, C-terminal domain"/>
    <property type="match status" value="1"/>
</dbReference>
<organism evidence="6 7">
    <name type="scientific">Rhodofomes roseus</name>
    <dbReference type="NCBI Taxonomy" id="34475"/>
    <lineage>
        <taxon>Eukaryota</taxon>
        <taxon>Fungi</taxon>
        <taxon>Dikarya</taxon>
        <taxon>Basidiomycota</taxon>
        <taxon>Agaricomycotina</taxon>
        <taxon>Agaricomycetes</taxon>
        <taxon>Polyporales</taxon>
        <taxon>Rhodofomes</taxon>
    </lineage>
</organism>
<dbReference type="GO" id="GO:0016709">
    <property type="term" value="F:oxidoreductase activity, acting on paired donors, with incorporation or reduction of molecular oxygen, NAD(P)H as one donor, and incorporation of one atom of oxygen"/>
    <property type="evidence" value="ECO:0007669"/>
    <property type="project" value="UniProtKB-ARBA"/>
</dbReference>
<dbReference type="GO" id="GO:0071949">
    <property type="term" value="F:FAD binding"/>
    <property type="evidence" value="ECO:0007669"/>
    <property type="project" value="InterPro"/>
</dbReference>
<dbReference type="InterPro" id="IPR036188">
    <property type="entry name" value="FAD/NAD-bd_sf"/>
</dbReference>
<keyword evidence="3" id="KW-0560">Oxidoreductase</keyword>
<dbReference type="AlphaFoldDB" id="A0A4Y9YII0"/>
<reference evidence="6 7" key="1">
    <citation type="submission" date="2019-01" db="EMBL/GenBank/DDBJ databases">
        <title>Genome sequencing of the rare red list fungi Fomitopsis rosea.</title>
        <authorList>
            <person name="Buettner E."/>
            <person name="Kellner H."/>
        </authorList>
    </citation>
    <scope>NUCLEOTIDE SEQUENCE [LARGE SCALE GENOMIC DNA]</scope>
    <source>
        <strain evidence="6 7">DSM 105464</strain>
    </source>
</reference>
<evidence type="ECO:0000256" key="4">
    <source>
        <dbReference type="SAM" id="Phobius"/>
    </source>
</evidence>
<comment type="caution">
    <text evidence="6">The sequence shown here is derived from an EMBL/GenBank/DDBJ whole genome shotgun (WGS) entry which is preliminary data.</text>
</comment>
<evidence type="ECO:0000313" key="6">
    <source>
        <dbReference type="EMBL" id="TFY60759.1"/>
    </source>
</evidence>
<dbReference type="Proteomes" id="UP000298390">
    <property type="component" value="Unassembled WGS sequence"/>
</dbReference>
<sequence>MDAVVRTDMPHSRRAGVSIESIEHGNVLWTPTDNGRTRIGFVCPPHLCQNGESPTAEAIMAEAKKAVRPFTLDFVELDWWTVYAIGQRVADKFKDGPVFLAGDAAHTHSSGAAQGMNTGIHDATNLAWKLAGVLKGWLHESVLDTYDAERRASAQHLIQLDRDIASLISGKIPSHLNAPPGADVNSYLDQVFTTNASFTVGLGISYTENVLNRRAGASAMPAAALVGHRAPDVALVLPGAVFLRRLYELMPYSGKFWILIFAGALEAVPAGAALTAACAHRYLALRRALDAPGAFTRTRAPVFAFLTIPRAGGCAAVRRGAR</sequence>
<dbReference type="Gene3D" id="3.50.50.60">
    <property type="entry name" value="FAD/NAD(P)-binding domain"/>
    <property type="match status" value="1"/>
</dbReference>
<gene>
    <name evidence="6" type="ORF">EVJ58_g4946</name>
</gene>
<evidence type="ECO:0000313" key="7">
    <source>
        <dbReference type="Proteomes" id="UP000298390"/>
    </source>
</evidence>
<keyword evidence="1" id="KW-0285">Flavoprotein</keyword>
<name>A0A4Y9YII0_9APHY</name>
<evidence type="ECO:0000256" key="2">
    <source>
        <dbReference type="ARBA" id="ARBA00022827"/>
    </source>
</evidence>
<dbReference type="STRING" id="34475.A0A4Y9YII0"/>
<accession>A0A4Y9YII0</accession>
<dbReference type="Gene3D" id="3.40.30.20">
    <property type="match status" value="1"/>
</dbReference>
<dbReference type="Pfam" id="PF01494">
    <property type="entry name" value="FAD_binding_3"/>
    <property type="match status" value="1"/>
</dbReference>
<dbReference type="PRINTS" id="PR00420">
    <property type="entry name" value="RNGMNOXGNASE"/>
</dbReference>
<evidence type="ECO:0000256" key="3">
    <source>
        <dbReference type="ARBA" id="ARBA00023002"/>
    </source>
</evidence>
<dbReference type="Gene3D" id="3.30.9.10">
    <property type="entry name" value="D-Amino Acid Oxidase, subunit A, domain 2"/>
    <property type="match status" value="1"/>
</dbReference>
<keyword evidence="2" id="KW-0274">FAD</keyword>
<proteinExistence type="predicted"/>